<comment type="pathway">
    <text evidence="1">Amino-acid biosynthesis; L-methionine biosynthesis via salvage pathway; S-methyl-5-thio-alpha-D-ribose 1-phosphate from S-methyl-5'-thioadenosine (hydrolase route): step 1/2.</text>
</comment>
<evidence type="ECO:0000313" key="8">
    <source>
        <dbReference type="EMBL" id="OYR92115.1"/>
    </source>
</evidence>
<evidence type="ECO:0000256" key="1">
    <source>
        <dbReference type="ARBA" id="ARBA00004945"/>
    </source>
</evidence>
<dbReference type="NCBIfam" id="NF004079">
    <property type="entry name" value="PRK05584.1"/>
    <property type="match status" value="1"/>
</dbReference>
<dbReference type="InterPro" id="IPR035994">
    <property type="entry name" value="Nucleoside_phosphorylase_sf"/>
</dbReference>
<sequence length="233" mass="25746">MKIAIIVPMSEEAEFYKKHFKSETKERFGTTEFDHFSVNGNDIYLGLSGIGKVNAAMNLTSLLTKEKIDVIFMTGSAGSLQEDVKRKDLILPDKFMYYDAHNTSAGNYVEGQIPQEPAGYLLNNAFRSKFASYLKEHNIPFKEGLIVTGDSFVASEAQKDEIKKNFSDALGVEMEGAAFAQVARHFNTPLVAIRAISDNGDSNADNDFDKFVKEVGAKAATVISSYLEETVLD</sequence>
<dbReference type="SUPFAM" id="SSF53167">
    <property type="entry name" value="Purine and uridine phosphorylases"/>
    <property type="match status" value="1"/>
</dbReference>
<feature type="domain" description="Nucleoside phosphorylase" evidence="6">
    <location>
        <begin position="2"/>
        <end position="227"/>
    </location>
</feature>
<dbReference type="CDD" id="cd09008">
    <property type="entry name" value="MTAN"/>
    <property type="match status" value="1"/>
</dbReference>
<comment type="caution">
    <text evidence="8">The sequence shown here is derived from an EMBL/GenBank/DDBJ whole genome shotgun (WGS) entry which is preliminary data.</text>
</comment>
<reference evidence="9 10" key="3">
    <citation type="submission" date="2017-09" db="EMBL/GenBank/DDBJ databases">
        <title>Tripartite evolution among Lactobacillus johnsonii, Lactobacillus taiwanensis, Lactobacillus reuteri and their rodent host.</title>
        <authorList>
            <person name="Wang T."/>
            <person name="Knowles S."/>
            <person name="Cheng C."/>
        </authorList>
    </citation>
    <scope>NUCLEOTIDE SEQUENCE [LARGE SCALE GENOMIC DNA]</scope>
    <source>
        <strain evidence="8 9">609q</strain>
        <strain evidence="7 10">609u</strain>
    </source>
</reference>
<keyword evidence="3" id="KW-0028">Amino-acid biosynthesis</keyword>
<dbReference type="Pfam" id="PF01048">
    <property type="entry name" value="PNP_UDP_1"/>
    <property type="match status" value="1"/>
</dbReference>
<name>A0A256LFA2_9LACO</name>
<dbReference type="EC" id="3.2.2.9" evidence="2"/>
<dbReference type="Gene3D" id="3.40.50.1580">
    <property type="entry name" value="Nucleoside phosphorylase domain"/>
    <property type="match status" value="1"/>
</dbReference>
<gene>
    <name evidence="7" type="ORF">CBF53_04435</name>
    <name evidence="8" type="ORF">CBF70_03605</name>
</gene>
<reference evidence="8 9" key="1">
    <citation type="submission" date="2017-04" db="EMBL/GenBank/DDBJ databases">
        <authorList>
            <person name="Afonso C.L."/>
            <person name="Miller P.J."/>
            <person name="Scott M.A."/>
            <person name="Spackman E."/>
            <person name="Goraichik I."/>
            <person name="Dimitrov K.M."/>
            <person name="Suarez D.L."/>
            <person name="Swayne D.E."/>
        </authorList>
    </citation>
    <scope>NUCLEOTIDE SEQUENCE [LARGE SCALE GENOMIC DNA]</scope>
    <source>
        <strain evidence="8 9">609q</strain>
    </source>
</reference>
<protein>
    <recommendedName>
        <fullName evidence="2">adenosylhomocysteine nucleosidase</fullName>
        <ecNumber evidence="2">3.2.2.9</ecNumber>
    </recommendedName>
</protein>
<proteinExistence type="predicted"/>
<dbReference type="InterPro" id="IPR000845">
    <property type="entry name" value="Nucleoside_phosphorylase_d"/>
</dbReference>
<dbReference type="UniPathway" id="UPA00904">
    <property type="reaction ID" value="UER00871"/>
</dbReference>
<dbReference type="Proteomes" id="UP000216316">
    <property type="component" value="Unassembled WGS sequence"/>
</dbReference>
<keyword evidence="4" id="KW-0378">Hydrolase</keyword>
<dbReference type="GO" id="GO:0005829">
    <property type="term" value="C:cytosol"/>
    <property type="evidence" value="ECO:0007669"/>
    <property type="project" value="TreeGrafter"/>
</dbReference>
<dbReference type="GO" id="GO:0008930">
    <property type="term" value="F:methylthioadenosine nucleosidase activity"/>
    <property type="evidence" value="ECO:0007669"/>
    <property type="project" value="InterPro"/>
</dbReference>
<organism evidence="8 9">
    <name type="scientific">Lactobacillus taiwanensis</name>
    <dbReference type="NCBI Taxonomy" id="508451"/>
    <lineage>
        <taxon>Bacteria</taxon>
        <taxon>Bacillati</taxon>
        <taxon>Bacillota</taxon>
        <taxon>Bacilli</taxon>
        <taxon>Lactobacillales</taxon>
        <taxon>Lactobacillaceae</taxon>
        <taxon>Lactobacillus</taxon>
    </lineage>
</organism>
<evidence type="ECO:0000256" key="2">
    <source>
        <dbReference type="ARBA" id="ARBA00011974"/>
    </source>
</evidence>
<dbReference type="AlphaFoldDB" id="A0A256LFA2"/>
<dbReference type="PANTHER" id="PTHR46832:SF1">
    <property type="entry name" value="5'-METHYLTHIOADENOSINE_S-ADENOSYLHOMOCYSTEINE NUCLEOSIDASE"/>
    <property type="match status" value="1"/>
</dbReference>
<dbReference type="GO" id="GO:0009164">
    <property type="term" value="P:nucleoside catabolic process"/>
    <property type="evidence" value="ECO:0007669"/>
    <property type="project" value="InterPro"/>
</dbReference>
<dbReference type="GO" id="GO:0019284">
    <property type="term" value="P:L-methionine salvage from S-adenosylmethionine"/>
    <property type="evidence" value="ECO:0007669"/>
    <property type="project" value="TreeGrafter"/>
</dbReference>
<dbReference type="InterPro" id="IPR010049">
    <property type="entry name" value="MTA_SAH_Nsdase"/>
</dbReference>
<reference evidence="7" key="2">
    <citation type="submission" date="2017-05" db="EMBL/GenBank/DDBJ databases">
        <authorList>
            <person name="Lin X.B."/>
            <person name="Stothard P."/>
            <person name="Tasseva G."/>
            <person name="Walter J."/>
        </authorList>
    </citation>
    <scope>NUCLEOTIDE SEQUENCE</scope>
    <source>
        <strain evidence="7">609u</strain>
    </source>
</reference>
<evidence type="ECO:0000256" key="5">
    <source>
        <dbReference type="ARBA" id="ARBA00023167"/>
    </source>
</evidence>
<dbReference type="NCBIfam" id="TIGR01704">
    <property type="entry name" value="MTA_SAH-Nsdase"/>
    <property type="match status" value="1"/>
</dbReference>
<dbReference type="EMBL" id="NGNV01000011">
    <property type="protein sequence ID" value="OYR88528.1"/>
    <property type="molecule type" value="Genomic_DNA"/>
</dbReference>
<dbReference type="GO" id="GO:0019509">
    <property type="term" value="P:L-methionine salvage from methylthioadenosine"/>
    <property type="evidence" value="ECO:0007669"/>
    <property type="project" value="UniProtKB-UniPathway"/>
</dbReference>
<evidence type="ECO:0000259" key="6">
    <source>
        <dbReference type="Pfam" id="PF01048"/>
    </source>
</evidence>
<keyword evidence="10" id="KW-1185">Reference proteome</keyword>
<dbReference type="GO" id="GO:0008782">
    <property type="term" value="F:adenosylhomocysteine nucleosidase activity"/>
    <property type="evidence" value="ECO:0007669"/>
    <property type="project" value="UniProtKB-EC"/>
</dbReference>
<keyword evidence="5" id="KW-0486">Methionine biosynthesis</keyword>
<evidence type="ECO:0000313" key="10">
    <source>
        <dbReference type="Proteomes" id="UP000216316"/>
    </source>
</evidence>
<dbReference type="Proteomes" id="UP000215828">
    <property type="component" value="Unassembled WGS sequence"/>
</dbReference>
<evidence type="ECO:0000256" key="4">
    <source>
        <dbReference type="ARBA" id="ARBA00022801"/>
    </source>
</evidence>
<evidence type="ECO:0000313" key="7">
    <source>
        <dbReference type="EMBL" id="OYR88528.1"/>
    </source>
</evidence>
<dbReference type="PANTHER" id="PTHR46832">
    <property type="entry name" value="5'-METHYLTHIOADENOSINE/S-ADENOSYLHOMOCYSTEINE NUCLEOSIDASE"/>
    <property type="match status" value="1"/>
</dbReference>
<evidence type="ECO:0000256" key="3">
    <source>
        <dbReference type="ARBA" id="ARBA00022605"/>
    </source>
</evidence>
<dbReference type="RefSeq" id="WP_094496383.1">
    <property type="nucleotide sequence ID" value="NZ_CAJUTI010000002.1"/>
</dbReference>
<accession>A0A256LFA2</accession>
<evidence type="ECO:0000313" key="9">
    <source>
        <dbReference type="Proteomes" id="UP000215828"/>
    </source>
</evidence>
<dbReference type="EMBL" id="NGNX01000011">
    <property type="protein sequence ID" value="OYR92115.1"/>
    <property type="molecule type" value="Genomic_DNA"/>
</dbReference>